<evidence type="ECO:0000256" key="2">
    <source>
        <dbReference type="SAM" id="SignalP"/>
    </source>
</evidence>
<dbReference type="RefSeq" id="WP_371940409.1">
    <property type="nucleotide sequence ID" value="NZ_JAXCEH010000004.1"/>
</dbReference>
<feature type="signal peptide" evidence="2">
    <location>
        <begin position="1"/>
        <end position="19"/>
    </location>
</feature>
<name>A0ABV4QTT1_9ACTN</name>
<feature type="chain" id="PRO_5046122522" evidence="2">
    <location>
        <begin position="20"/>
        <end position="240"/>
    </location>
</feature>
<evidence type="ECO:0000313" key="5">
    <source>
        <dbReference type="Proteomes" id="UP001569904"/>
    </source>
</evidence>
<dbReference type="EMBL" id="JAXCEH010000004">
    <property type="protein sequence ID" value="MFA1554024.1"/>
    <property type="molecule type" value="Genomic_DNA"/>
</dbReference>
<keyword evidence="2" id="KW-0732">Signal</keyword>
<gene>
    <name evidence="4" type="ORF">SM436_10020</name>
</gene>
<dbReference type="InterPro" id="IPR025164">
    <property type="entry name" value="Toastrack_DUF4097"/>
</dbReference>
<organism evidence="4 5">
    <name type="scientific">Actinomadura chokoriensis</name>
    <dbReference type="NCBI Taxonomy" id="454156"/>
    <lineage>
        <taxon>Bacteria</taxon>
        <taxon>Bacillati</taxon>
        <taxon>Actinomycetota</taxon>
        <taxon>Actinomycetes</taxon>
        <taxon>Streptosporangiales</taxon>
        <taxon>Thermomonosporaceae</taxon>
        <taxon>Actinomadura</taxon>
    </lineage>
</organism>
<evidence type="ECO:0000256" key="1">
    <source>
        <dbReference type="SAM" id="MobiDB-lite"/>
    </source>
</evidence>
<feature type="domain" description="DUF4097" evidence="3">
    <location>
        <begin position="112"/>
        <end position="235"/>
    </location>
</feature>
<keyword evidence="5" id="KW-1185">Reference proteome</keyword>
<sequence length="240" mass="24342">MRGQFFALAVAAVSVTALSACDVAFGSTFEDDASLKGKVTSVQLDDIGSGRVTIRGGASVASLHRSVKYHGDKPAGPTHRIENGVLKLRGCGSRCSVRYTLDLPAGLPVSGNTSSGSIDLSRVGAVNVATSSGSVHLEDVAGPVKARTSNGRIEGSGLKGGGVDAQTSNGKIALTLATPQDVRAKTSNGEVTVTVPAGRYRVTTRTGNGDRKIGVPNDASAPHSLDLTTSNGDITAKQAG</sequence>
<protein>
    <submittedName>
        <fullName evidence="4">DUF4097 family beta strand repeat-containing protein</fullName>
    </submittedName>
</protein>
<reference evidence="4 5" key="1">
    <citation type="submission" date="2023-11" db="EMBL/GenBank/DDBJ databases">
        <title>Actinomadura monticuli sp. nov., isolated from volcanic ash.</title>
        <authorList>
            <person name="Lee S.D."/>
            <person name="Yang H."/>
            <person name="Kim I.S."/>
        </authorList>
    </citation>
    <scope>NUCLEOTIDE SEQUENCE [LARGE SCALE GENOMIC DNA]</scope>
    <source>
        <strain evidence="4 5">DSM 45346</strain>
    </source>
</reference>
<dbReference type="Proteomes" id="UP001569904">
    <property type="component" value="Unassembled WGS sequence"/>
</dbReference>
<evidence type="ECO:0000313" key="4">
    <source>
        <dbReference type="EMBL" id="MFA1554024.1"/>
    </source>
</evidence>
<proteinExistence type="predicted"/>
<accession>A0ABV4QTT1</accession>
<feature type="region of interest" description="Disordered" evidence="1">
    <location>
        <begin position="204"/>
        <end position="240"/>
    </location>
</feature>
<dbReference type="PROSITE" id="PS51257">
    <property type="entry name" value="PROKAR_LIPOPROTEIN"/>
    <property type="match status" value="1"/>
</dbReference>
<dbReference type="Pfam" id="PF13349">
    <property type="entry name" value="DUF4097"/>
    <property type="match status" value="1"/>
</dbReference>
<comment type="caution">
    <text evidence="4">The sequence shown here is derived from an EMBL/GenBank/DDBJ whole genome shotgun (WGS) entry which is preliminary data.</text>
</comment>
<evidence type="ECO:0000259" key="3">
    <source>
        <dbReference type="Pfam" id="PF13349"/>
    </source>
</evidence>